<keyword evidence="5 6" id="KW-0472">Membrane</keyword>
<evidence type="ECO:0000256" key="4">
    <source>
        <dbReference type="ARBA" id="ARBA00022989"/>
    </source>
</evidence>
<dbReference type="EMBL" id="LQNT01000009">
    <property type="protein sequence ID" value="KZE38833.1"/>
    <property type="molecule type" value="Genomic_DNA"/>
</dbReference>
<name>A0A161SM09_9BACL</name>
<feature type="transmembrane region" description="Helical" evidence="6">
    <location>
        <begin position="248"/>
        <end position="266"/>
    </location>
</feature>
<evidence type="ECO:0000256" key="3">
    <source>
        <dbReference type="ARBA" id="ARBA00022692"/>
    </source>
</evidence>
<evidence type="ECO:0000313" key="9">
    <source>
        <dbReference type="Proteomes" id="UP000076490"/>
    </source>
</evidence>
<feature type="transmembrane region" description="Helical" evidence="6">
    <location>
        <begin position="113"/>
        <end position="136"/>
    </location>
</feature>
<feature type="transmembrane region" description="Helical" evidence="6">
    <location>
        <begin position="403"/>
        <end position="420"/>
    </location>
</feature>
<dbReference type="CDD" id="cd17319">
    <property type="entry name" value="MFS_ExuT_GudP_like"/>
    <property type="match status" value="1"/>
</dbReference>
<evidence type="ECO:0000313" key="8">
    <source>
        <dbReference type="EMBL" id="KZE38833.1"/>
    </source>
</evidence>
<dbReference type="RefSeq" id="WP_063180755.1">
    <property type="nucleotide sequence ID" value="NZ_LQNT01000009.1"/>
</dbReference>
<feature type="transmembrane region" description="Helical" evidence="6">
    <location>
        <begin position="148"/>
        <end position="169"/>
    </location>
</feature>
<feature type="transmembrane region" description="Helical" evidence="6">
    <location>
        <begin position="342"/>
        <end position="362"/>
    </location>
</feature>
<feature type="transmembrane region" description="Helical" evidence="6">
    <location>
        <begin position="318"/>
        <end position="336"/>
    </location>
</feature>
<sequence>MNQAEVIRGIEKSTISKTMKRILPFILVLYVIAYLDRVNLGYAALEMNADLALSAEVFGLLSGIFFIGYFFFEVPSNMIMSKVGAKLWIARIMITWGIVVVLTGFAQSATHLYILRFLLGVAEAGFFPGVILYLTYWFRASERGRATAVLLLALPIGGIIGAPVSTWIIDNISWAGMQGWRWMFILEGIPALLLGVAVLFWMTNRPKDAKWLTDEEKTWLESELEEERNISSSINKVSKLDMIKDSRVWKLSLLYFTGYSAIYGLSFWLPTIIKSLSVSTTTNMEIGWLAMIPSLVGIPAILLMGWSADRTGAHKTHLLLCFLVAIVGFIGCGLSSSVVPVVLMLTITSFGLYGFTGCFFAYMTFFFTENTAPVGIALVNSFAALGGFVGPMILGLVTLQQGMFILSGMLTVGIITLMRLKLQKNIAKKDALEEVETELAIEGEMK</sequence>
<feature type="transmembrane region" description="Helical" evidence="6">
    <location>
        <begin position="374"/>
        <end position="397"/>
    </location>
</feature>
<feature type="transmembrane region" description="Helical" evidence="6">
    <location>
        <begin position="181"/>
        <end position="202"/>
    </location>
</feature>
<dbReference type="PANTHER" id="PTHR43791">
    <property type="entry name" value="PERMEASE-RELATED"/>
    <property type="match status" value="1"/>
</dbReference>
<feature type="transmembrane region" description="Helical" evidence="6">
    <location>
        <begin position="51"/>
        <end position="72"/>
    </location>
</feature>
<dbReference type="OrthoDB" id="244640at2"/>
<dbReference type="GO" id="GO:0022857">
    <property type="term" value="F:transmembrane transporter activity"/>
    <property type="evidence" value="ECO:0007669"/>
    <property type="project" value="InterPro"/>
</dbReference>
<feature type="domain" description="Major facilitator superfamily (MFS) profile" evidence="7">
    <location>
        <begin position="22"/>
        <end position="425"/>
    </location>
</feature>
<feature type="transmembrane region" description="Helical" evidence="6">
    <location>
        <begin position="286"/>
        <end position="306"/>
    </location>
</feature>
<dbReference type="PANTHER" id="PTHR43791:SF100">
    <property type="entry name" value="SUGAR TRANSPORTER"/>
    <property type="match status" value="1"/>
</dbReference>
<gene>
    <name evidence="8" type="ORF">AV656_07985</name>
</gene>
<comment type="caution">
    <text evidence="8">The sequence shown here is derived from an EMBL/GenBank/DDBJ whole genome shotgun (WGS) entry which is preliminary data.</text>
</comment>
<keyword evidence="2" id="KW-0813">Transport</keyword>
<dbReference type="InterPro" id="IPR020846">
    <property type="entry name" value="MFS_dom"/>
</dbReference>
<accession>A0A161SM09</accession>
<dbReference type="GO" id="GO:0005886">
    <property type="term" value="C:plasma membrane"/>
    <property type="evidence" value="ECO:0007669"/>
    <property type="project" value="UniProtKB-SubCell"/>
</dbReference>
<evidence type="ECO:0000256" key="5">
    <source>
        <dbReference type="ARBA" id="ARBA00023136"/>
    </source>
</evidence>
<organism evidence="8 9">
    <name type="scientific">Bhargavaea cecembensis</name>
    <dbReference type="NCBI Taxonomy" id="394098"/>
    <lineage>
        <taxon>Bacteria</taxon>
        <taxon>Bacillati</taxon>
        <taxon>Bacillota</taxon>
        <taxon>Bacilli</taxon>
        <taxon>Bacillales</taxon>
        <taxon>Caryophanaceae</taxon>
        <taxon>Bhargavaea</taxon>
    </lineage>
</organism>
<dbReference type="Gene3D" id="1.20.1250.20">
    <property type="entry name" value="MFS general substrate transporter like domains"/>
    <property type="match status" value="2"/>
</dbReference>
<dbReference type="FunFam" id="1.20.1250.20:FF:000018">
    <property type="entry name" value="MFS transporter permease"/>
    <property type="match status" value="1"/>
</dbReference>
<evidence type="ECO:0000256" key="1">
    <source>
        <dbReference type="ARBA" id="ARBA00004651"/>
    </source>
</evidence>
<dbReference type="InterPro" id="IPR036259">
    <property type="entry name" value="MFS_trans_sf"/>
</dbReference>
<dbReference type="SUPFAM" id="SSF103473">
    <property type="entry name" value="MFS general substrate transporter"/>
    <property type="match status" value="1"/>
</dbReference>
<reference evidence="8 9" key="1">
    <citation type="submission" date="2016-01" db="EMBL/GenBank/DDBJ databases">
        <title>Whole genome sequencing of Bhargavaea cecembensis T14.</title>
        <authorList>
            <person name="Hong K.W."/>
        </authorList>
    </citation>
    <scope>NUCLEOTIDE SEQUENCE [LARGE SCALE GENOMIC DNA]</scope>
    <source>
        <strain evidence="8 9">T14</strain>
    </source>
</reference>
<evidence type="ECO:0000259" key="7">
    <source>
        <dbReference type="PROSITE" id="PS50850"/>
    </source>
</evidence>
<feature type="transmembrane region" description="Helical" evidence="6">
    <location>
        <begin position="88"/>
        <end position="107"/>
    </location>
</feature>
<feature type="transmembrane region" description="Helical" evidence="6">
    <location>
        <begin position="22"/>
        <end position="45"/>
    </location>
</feature>
<protein>
    <recommendedName>
        <fullName evidence="7">Major facilitator superfamily (MFS) profile domain-containing protein</fullName>
    </recommendedName>
</protein>
<keyword evidence="3 6" id="KW-0812">Transmembrane</keyword>
<evidence type="ECO:0000256" key="6">
    <source>
        <dbReference type="SAM" id="Phobius"/>
    </source>
</evidence>
<keyword evidence="4 6" id="KW-1133">Transmembrane helix</keyword>
<dbReference type="Proteomes" id="UP000076490">
    <property type="component" value="Unassembled WGS sequence"/>
</dbReference>
<dbReference type="Pfam" id="PF07690">
    <property type="entry name" value="MFS_1"/>
    <property type="match status" value="1"/>
</dbReference>
<dbReference type="PROSITE" id="PS50850">
    <property type="entry name" value="MFS"/>
    <property type="match status" value="1"/>
</dbReference>
<dbReference type="InterPro" id="IPR011701">
    <property type="entry name" value="MFS"/>
</dbReference>
<proteinExistence type="predicted"/>
<dbReference type="AlphaFoldDB" id="A0A161SM09"/>
<comment type="subcellular location">
    <subcellularLocation>
        <location evidence="1">Cell membrane</location>
        <topology evidence="1">Multi-pass membrane protein</topology>
    </subcellularLocation>
</comment>
<evidence type="ECO:0000256" key="2">
    <source>
        <dbReference type="ARBA" id="ARBA00022448"/>
    </source>
</evidence>